<evidence type="ECO:0000313" key="13">
    <source>
        <dbReference type="Proteomes" id="UP000000267"/>
    </source>
</evidence>
<dbReference type="GO" id="GO:0051455">
    <property type="term" value="P:spindle attachment to meiosis I kinetochore"/>
    <property type="evidence" value="ECO:0007669"/>
    <property type="project" value="EnsemblFungi"/>
</dbReference>
<dbReference type="PANTHER" id="PTHR24345">
    <property type="entry name" value="SERINE/THREONINE-PROTEIN KINASE PLK"/>
    <property type="match status" value="1"/>
</dbReference>
<dbReference type="GO" id="GO:0010696">
    <property type="term" value="P:positive regulation of mitotic spindle pole body separation"/>
    <property type="evidence" value="ECO:0007669"/>
    <property type="project" value="EnsemblFungi"/>
</dbReference>
<dbReference type="GO" id="GO:0005737">
    <property type="term" value="C:cytoplasm"/>
    <property type="evidence" value="ECO:0007669"/>
    <property type="project" value="TreeGrafter"/>
</dbReference>
<dbReference type="OMA" id="NMPESDH"/>
<evidence type="ECO:0000256" key="4">
    <source>
        <dbReference type="ARBA" id="ARBA00022741"/>
    </source>
</evidence>
<dbReference type="HOGENOM" id="CLU_000288_46_2_1"/>
<evidence type="ECO:0000256" key="1">
    <source>
        <dbReference type="ARBA" id="ARBA00022527"/>
    </source>
</evidence>
<dbReference type="GO" id="GO:0035974">
    <property type="term" value="C:meiotic spindle pole body"/>
    <property type="evidence" value="ECO:0007669"/>
    <property type="project" value="EnsemblFungi"/>
</dbReference>
<dbReference type="GO" id="GO:1990395">
    <property type="term" value="P:meiotic spindle pole body organization"/>
    <property type="evidence" value="ECO:0007669"/>
    <property type="project" value="EnsemblFungi"/>
</dbReference>
<keyword evidence="1 8" id="KW-0723">Serine/threonine-protein kinase</keyword>
<dbReference type="GeneID" id="5547173"/>
<dbReference type="Proteomes" id="UP000000267">
    <property type="component" value="Unassembled WGS sequence"/>
</dbReference>
<keyword evidence="2 8" id="KW-0808">Transferase</keyword>
<dbReference type="PhylomeDB" id="A7TFP9"/>
<dbReference type="GO" id="GO:0005935">
    <property type="term" value="C:cellular bud neck"/>
    <property type="evidence" value="ECO:0007669"/>
    <property type="project" value="EnsemblFungi"/>
</dbReference>
<dbReference type="Gene3D" id="3.30.1120.30">
    <property type="entry name" value="POLO box domain"/>
    <property type="match status" value="2"/>
</dbReference>
<dbReference type="GO" id="GO:1990571">
    <property type="term" value="P:meiotic centromere clustering"/>
    <property type="evidence" value="ECO:0007669"/>
    <property type="project" value="EnsemblFungi"/>
</dbReference>
<protein>
    <recommendedName>
        <fullName evidence="8">Serine/threonine-protein kinase</fullName>
        <ecNumber evidence="8">2.7.11.21</ecNumber>
    </recommendedName>
</protein>
<feature type="compositionally biased region" description="Basic residues" evidence="9">
    <location>
        <begin position="65"/>
        <end position="78"/>
    </location>
</feature>
<dbReference type="CDD" id="cd13118">
    <property type="entry name" value="POLO_box_1"/>
    <property type="match status" value="1"/>
</dbReference>
<evidence type="ECO:0000256" key="2">
    <source>
        <dbReference type="ARBA" id="ARBA00022679"/>
    </source>
</evidence>
<feature type="binding site" evidence="7">
    <location>
        <position position="130"/>
    </location>
    <ligand>
        <name>ATP</name>
        <dbReference type="ChEBI" id="CHEBI:30616"/>
    </ligand>
</feature>
<dbReference type="PROSITE" id="PS00108">
    <property type="entry name" value="PROTEIN_KINASE_ST"/>
    <property type="match status" value="1"/>
</dbReference>
<dbReference type="GO" id="GO:1903353">
    <property type="term" value="P:regulation of nucleus organization"/>
    <property type="evidence" value="ECO:0007669"/>
    <property type="project" value="EnsemblFungi"/>
</dbReference>
<dbReference type="GO" id="GO:0004674">
    <property type="term" value="F:protein serine/threonine kinase activity"/>
    <property type="evidence" value="ECO:0007669"/>
    <property type="project" value="UniProtKB-KW"/>
</dbReference>
<dbReference type="OrthoDB" id="408964at2759"/>
<dbReference type="Pfam" id="PF00659">
    <property type="entry name" value="POLO_box"/>
    <property type="match status" value="2"/>
</dbReference>
<feature type="domain" description="POLO box" evidence="11">
    <location>
        <begin position="547"/>
        <end position="629"/>
    </location>
</feature>
<dbReference type="GO" id="GO:0045842">
    <property type="term" value="P:positive regulation of mitotic metaphase/anaphase transition"/>
    <property type="evidence" value="ECO:0007669"/>
    <property type="project" value="EnsemblFungi"/>
</dbReference>
<dbReference type="GO" id="GO:1990023">
    <property type="term" value="C:mitotic spindle midzone"/>
    <property type="evidence" value="ECO:0007669"/>
    <property type="project" value="EnsemblFungi"/>
</dbReference>
<keyword evidence="4 7" id="KW-0547">Nucleotide-binding</keyword>
<dbReference type="Gene3D" id="3.30.200.20">
    <property type="entry name" value="Phosphorylase Kinase, domain 1"/>
    <property type="match status" value="1"/>
</dbReference>
<dbReference type="GO" id="GO:0110083">
    <property type="term" value="P:positive regulation of protein localization to cell division site involved in mitotic actomyosin contractile ring assembly"/>
    <property type="evidence" value="ECO:0007669"/>
    <property type="project" value="EnsemblFungi"/>
</dbReference>
<dbReference type="GO" id="GO:0000712">
    <property type="term" value="P:resolution of meiotic recombination intermediates"/>
    <property type="evidence" value="ECO:0007669"/>
    <property type="project" value="EnsemblFungi"/>
</dbReference>
<comment type="catalytic activity">
    <reaction evidence="8">
        <text>L-threonyl-[protein] + ATP = O-phospho-L-threonyl-[protein] + ADP + H(+)</text>
        <dbReference type="Rhea" id="RHEA:46608"/>
        <dbReference type="Rhea" id="RHEA-COMP:11060"/>
        <dbReference type="Rhea" id="RHEA-COMP:11605"/>
        <dbReference type="ChEBI" id="CHEBI:15378"/>
        <dbReference type="ChEBI" id="CHEBI:30013"/>
        <dbReference type="ChEBI" id="CHEBI:30616"/>
        <dbReference type="ChEBI" id="CHEBI:61977"/>
        <dbReference type="ChEBI" id="CHEBI:456216"/>
        <dbReference type="EC" id="2.7.11.21"/>
    </reaction>
</comment>
<dbReference type="GO" id="GO:0019237">
    <property type="term" value="F:centromeric DNA binding"/>
    <property type="evidence" value="ECO:0007669"/>
    <property type="project" value="EnsemblFungi"/>
</dbReference>
<dbReference type="AlphaFoldDB" id="A7TFP9"/>
<dbReference type="PROSITE" id="PS00107">
    <property type="entry name" value="PROTEIN_KINASE_ATP"/>
    <property type="match status" value="1"/>
</dbReference>
<accession>A7TFP9</accession>
<dbReference type="GO" id="GO:0045793">
    <property type="term" value="P:positive regulation of cell size"/>
    <property type="evidence" value="ECO:0007669"/>
    <property type="project" value="EnsemblFungi"/>
</dbReference>
<dbReference type="GO" id="GO:0051219">
    <property type="term" value="F:phosphoprotein binding"/>
    <property type="evidence" value="ECO:0007669"/>
    <property type="project" value="EnsemblFungi"/>
</dbReference>
<dbReference type="Gene3D" id="1.10.510.10">
    <property type="entry name" value="Transferase(Phosphotransferase) domain 1"/>
    <property type="match status" value="1"/>
</dbReference>
<dbReference type="InParanoid" id="A7TFP9"/>
<dbReference type="GO" id="GO:0140602">
    <property type="term" value="C:nucleolar peripheral inclusion body"/>
    <property type="evidence" value="ECO:0007669"/>
    <property type="project" value="EnsemblFungi"/>
</dbReference>
<dbReference type="GO" id="GO:1902542">
    <property type="term" value="P:regulation of protein localization to mitotic spindle pole body"/>
    <property type="evidence" value="ECO:0007669"/>
    <property type="project" value="EnsemblFungi"/>
</dbReference>
<dbReference type="PANTHER" id="PTHR24345:SF0">
    <property type="entry name" value="CELL CYCLE SERINE_THREONINE-PROTEIN KINASE CDC5_MSD2"/>
    <property type="match status" value="1"/>
</dbReference>
<feature type="region of interest" description="Disordered" evidence="9">
    <location>
        <begin position="41"/>
        <end position="81"/>
    </location>
</feature>
<dbReference type="FunFam" id="3.30.200.20:FF:000091">
    <property type="entry name" value="Serine/threonine-protein kinase PLK"/>
    <property type="match status" value="1"/>
</dbReference>
<evidence type="ECO:0000256" key="5">
    <source>
        <dbReference type="ARBA" id="ARBA00022777"/>
    </source>
</evidence>
<dbReference type="InterPro" id="IPR000959">
    <property type="entry name" value="POLO_box_dom"/>
</dbReference>
<dbReference type="InterPro" id="IPR000719">
    <property type="entry name" value="Prot_kinase_dom"/>
</dbReference>
<dbReference type="GO" id="GO:0044732">
    <property type="term" value="C:mitotic spindle pole body"/>
    <property type="evidence" value="ECO:0007669"/>
    <property type="project" value="EnsemblFungi"/>
</dbReference>
<dbReference type="SMART" id="SM00220">
    <property type="entry name" value="S_TKc"/>
    <property type="match status" value="1"/>
</dbReference>
<dbReference type="GO" id="GO:0000776">
    <property type="term" value="C:kinetochore"/>
    <property type="evidence" value="ECO:0007669"/>
    <property type="project" value="EnsemblFungi"/>
</dbReference>
<dbReference type="GO" id="GO:0090619">
    <property type="term" value="C:meiotic spindle pole"/>
    <property type="evidence" value="ECO:0007669"/>
    <property type="project" value="EnsemblFungi"/>
</dbReference>
<dbReference type="InterPro" id="IPR033695">
    <property type="entry name" value="POLO_box_2"/>
</dbReference>
<dbReference type="STRING" id="436907.A7TFP9"/>
<feature type="domain" description="Protein kinase" evidence="10">
    <location>
        <begin position="98"/>
        <end position="354"/>
    </location>
</feature>
<dbReference type="CDD" id="cd13117">
    <property type="entry name" value="POLO_box_2"/>
    <property type="match status" value="1"/>
</dbReference>
<dbReference type="InterPro" id="IPR008271">
    <property type="entry name" value="Ser/Thr_kinase_AS"/>
</dbReference>
<keyword evidence="6 7" id="KW-0067">ATP-binding</keyword>
<dbReference type="PROSITE" id="PS50011">
    <property type="entry name" value="PROTEIN_KINASE_DOM"/>
    <property type="match status" value="1"/>
</dbReference>
<dbReference type="GO" id="GO:0031619">
    <property type="term" value="P:homologous chromosome orientation in meiotic metaphase I"/>
    <property type="evidence" value="ECO:0007669"/>
    <property type="project" value="EnsemblFungi"/>
</dbReference>
<dbReference type="GO" id="GO:0007052">
    <property type="term" value="P:mitotic spindle organization"/>
    <property type="evidence" value="ECO:0007669"/>
    <property type="project" value="TreeGrafter"/>
</dbReference>
<gene>
    <name evidence="12" type="ORF">Kpol_1023p26</name>
</gene>
<feature type="domain" description="POLO box" evidence="11">
    <location>
        <begin position="648"/>
        <end position="734"/>
    </location>
</feature>
<dbReference type="GO" id="GO:0045944">
    <property type="term" value="P:positive regulation of transcription by RNA polymerase II"/>
    <property type="evidence" value="ECO:0007669"/>
    <property type="project" value="EnsemblFungi"/>
</dbReference>
<dbReference type="GO" id="GO:0046827">
    <property type="term" value="P:positive regulation of protein export from nucleus"/>
    <property type="evidence" value="ECO:0007669"/>
    <property type="project" value="EnsemblFungi"/>
</dbReference>
<dbReference type="GO" id="GO:0090306">
    <property type="term" value="P:meiotic spindle assembly"/>
    <property type="evidence" value="ECO:0007669"/>
    <property type="project" value="EnsemblFungi"/>
</dbReference>
<dbReference type="GO" id="GO:0140429">
    <property type="term" value="P:positive regulation of mitotic sister chromatid biorientation"/>
    <property type="evidence" value="ECO:0007669"/>
    <property type="project" value="EnsemblFungi"/>
</dbReference>
<dbReference type="SUPFAM" id="SSF82615">
    <property type="entry name" value="Polo-box domain"/>
    <property type="match status" value="2"/>
</dbReference>
<evidence type="ECO:0000256" key="9">
    <source>
        <dbReference type="SAM" id="MobiDB-lite"/>
    </source>
</evidence>
<dbReference type="GO" id="GO:0005524">
    <property type="term" value="F:ATP binding"/>
    <property type="evidence" value="ECO:0007669"/>
    <property type="project" value="UniProtKB-UniRule"/>
</dbReference>
<evidence type="ECO:0000256" key="3">
    <source>
        <dbReference type="ARBA" id="ARBA00022737"/>
    </source>
</evidence>
<dbReference type="PROSITE" id="PS50078">
    <property type="entry name" value="POLO_BOX"/>
    <property type="match status" value="2"/>
</dbReference>
<evidence type="ECO:0000259" key="11">
    <source>
        <dbReference type="PROSITE" id="PS50078"/>
    </source>
</evidence>
<dbReference type="InterPro" id="IPR033701">
    <property type="entry name" value="POLO_box_1"/>
</dbReference>
<evidence type="ECO:0000256" key="8">
    <source>
        <dbReference type="RuleBase" id="RU361162"/>
    </source>
</evidence>
<dbReference type="GO" id="GO:1990813">
    <property type="term" value="P:meiotic centromeric cohesion protection in anaphase I"/>
    <property type="evidence" value="ECO:0007669"/>
    <property type="project" value="EnsemblFungi"/>
</dbReference>
<dbReference type="GO" id="GO:0000086">
    <property type="term" value="P:G2/M transition of mitotic cell cycle"/>
    <property type="evidence" value="ECO:0007669"/>
    <property type="project" value="EnsemblFungi"/>
</dbReference>
<proteinExistence type="inferred from homology"/>
<sequence length="739" mass="85395">MSLAPLQLVNDTKINTRSDVVNTPTKKNYIPISFEKENNNPSFVCQKGKKSNHNDGENNGNAQQHARHHSPVHKKKKEKLSSLCKTPPSLIKSKGKDYYRGHFLGEGGFARCFQMKDDDGKVFAAKTVAKISIKSEKARNKLLSEIQIHKNMRHQNIVHFIDCFEDDINVYILLEICPNGSLMDLLKRRKILTEPEVRFFTTQICGALDHMHSRNIIHRDLKLGNIFFDKDFNLKIGDFGLAAIINNENERKYTICGTPNYIAPEVIMGGKQIGHSFEVDIWSLGVMIFAMITGKPPFQAKEVSTIYDRIKHCNYSFPTDKYVSKDVKKLIQDILSMNPMERPTIQEILNYNWFKGNFPPCMPIDVMNDIPIYFMDISPEESLINFRNCMIRSGLLVDEEENVEDDSPIQNYQYKLIKDNLSSITSKLFSKEQQQQKLLPNNLSPGHTKQKYKEITRKISKQNLNKIGCDFKDSILDISKNVSPITNNFQGTNSANYITSRMSAKILANECYITLKNILEIENQIERTKNISDLEIFPVLQIKDPIIVTKWVDYTNRHGFAYQLSTEDIGVLFNNGVTVLKLSDVEEFWHIENDDLQGWIAIHLKISEKPELLNKYFSVLDFFSKYMKNNLNRVSSFIKRDYHKDDVFLRRYTRCNEFIMFELSDGTFQFNFKDHYKIVLSNSGKLVSLISPNQESTTLPLIEILKGQKIENFTNCDIMNKFQLMKQLLNQKSVGVIKR</sequence>
<dbReference type="KEGG" id="vpo:Kpol_1023p26"/>
<dbReference type="FunFam" id="3.30.1120.30:FF:000005">
    <property type="entry name" value="Serine/threonine-protein kinase"/>
    <property type="match status" value="1"/>
</dbReference>
<dbReference type="eggNOG" id="KOG0575">
    <property type="taxonomic scope" value="Eukaryota"/>
</dbReference>
<organism evidence="13">
    <name type="scientific">Vanderwaltozyma polyspora (strain ATCC 22028 / DSM 70294 / BCRC 21397 / CBS 2163 / NBRC 10782 / NRRL Y-8283 / UCD 57-17)</name>
    <name type="common">Kluyveromyces polysporus</name>
    <dbReference type="NCBI Taxonomy" id="436907"/>
    <lineage>
        <taxon>Eukaryota</taxon>
        <taxon>Fungi</taxon>
        <taxon>Dikarya</taxon>
        <taxon>Ascomycota</taxon>
        <taxon>Saccharomycotina</taxon>
        <taxon>Saccharomycetes</taxon>
        <taxon>Saccharomycetales</taxon>
        <taxon>Saccharomycetaceae</taxon>
        <taxon>Vanderwaltozyma</taxon>
    </lineage>
</organism>
<dbReference type="GO" id="GO:0010971">
    <property type="term" value="P:positive regulation of G2/M transition of mitotic cell cycle"/>
    <property type="evidence" value="ECO:0007669"/>
    <property type="project" value="EnsemblFungi"/>
</dbReference>
<evidence type="ECO:0000313" key="12">
    <source>
        <dbReference type="EMBL" id="EDO18857.1"/>
    </source>
</evidence>
<dbReference type="GO" id="GO:0035556">
    <property type="term" value="P:intracellular signal transduction"/>
    <property type="evidence" value="ECO:0007669"/>
    <property type="project" value="EnsemblFungi"/>
</dbReference>
<keyword evidence="3" id="KW-0677">Repeat</keyword>
<evidence type="ECO:0000256" key="6">
    <source>
        <dbReference type="ARBA" id="ARBA00022840"/>
    </source>
</evidence>
<dbReference type="GO" id="GO:0031031">
    <property type="term" value="P:positive regulation of septation initiation signaling"/>
    <property type="evidence" value="ECO:0007669"/>
    <property type="project" value="EnsemblFungi"/>
</dbReference>
<reference evidence="12 13" key="1">
    <citation type="journal article" date="2007" name="Proc. Natl. Acad. Sci. U.S.A.">
        <title>Independent sorting-out of thousands of duplicated gene pairs in two yeast species descended from a whole-genome duplication.</title>
        <authorList>
            <person name="Scannell D.R."/>
            <person name="Frank A.C."/>
            <person name="Conant G.C."/>
            <person name="Byrne K.P."/>
            <person name="Woolfit M."/>
            <person name="Wolfe K.H."/>
        </authorList>
    </citation>
    <scope>NUCLEOTIDE SEQUENCE [LARGE SCALE GENOMIC DNA]</scope>
    <source>
        <strain evidence="13">ATCC 22028 / DSM 70294 / BCRC 21397 / CBS 2163 / NBRC 10782 / NRRL Y-8283 / UCD 57-17</strain>
    </source>
</reference>
<dbReference type="GO" id="GO:0035025">
    <property type="term" value="P:positive regulation of Rho protein signal transduction"/>
    <property type="evidence" value="ECO:0007669"/>
    <property type="project" value="EnsemblFungi"/>
</dbReference>
<name>A7TFP9_VANPO</name>
<dbReference type="GO" id="GO:1904750">
    <property type="term" value="P:negative regulation of protein localization to nucleolus"/>
    <property type="evidence" value="ECO:0007669"/>
    <property type="project" value="EnsemblFungi"/>
</dbReference>
<dbReference type="InterPro" id="IPR036947">
    <property type="entry name" value="POLO_box_dom_sf"/>
</dbReference>
<dbReference type="InterPro" id="IPR017441">
    <property type="entry name" value="Protein_kinase_ATP_BS"/>
</dbReference>
<dbReference type="InterPro" id="IPR011009">
    <property type="entry name" value="Kinase-like_dom_sf"/>
</dbReference>
<dbReference type="GO" id="GO:0010458">
    <property type="term" value="P:exit from mitosis"/>
    <property type="evidence" value="ECO:0007669"/>
    <property type="project" value="EnsemblFungi"/>
</dbReference>
<dbReference type="GO" id="GO:0140281">
    <property type="term" value="P:positive regulation of mitotic division septum assembly"/>
    <property type="evidence" value="ECO:0007669"/>
    <property type="project" value="EnsemblFungi"/>
</dbReference>
<dbReference type="EMBL" id="DS480384">
    <property type="protein sequence ID" value="EDO18857.1"/>
    <property type="molecule type" value="Genomic_DNA"/>
</dbReference>
<keyword evidence="13" id="KW-1185">Reference proteome</keyword>
<dbReference type="Pfam" id="PF00069">
    <property type="entry name" value="Pkinase"/>
    <property type="match status" value="1"/>
</dbReference>
<evidence type="ECO:0000259" key="10">
    <source>
        <dbReference type="PROSITE" id="PS50011"/>
    </source>
</evidence>
<keyword evidence="5 8" id="KW-0418">Kinase</keyword>
<dbReference type="CDD" id="cd14099">
    <property type="entry name" value="STKc_PLK"/>
    <property type="match status" value="1"/>
</dbReference>
<dbReference type="EC" id="2.7.11.21" evidence="8"/>
<evidence type="ECO:0000256" key="7">
    <source>
        <dbReference type="PROSITE-ProRule" id="PRU10141"/>
    </source>
</evidence>
<dbReference type="FunFam" id="1.10.510.10:FF:000647">
    <property type="entry name" value="Serine/threonine-protein kinase"/>
    <property type="match status" value="1"/>
</dbReference>
<dbReference type="SUPFAM" id="SSF56112">
    <property type="entry name" value="Protein kinase-like (PK-like)"/>
    <property type="match status" value="1"/>
</dbReference>
<dbReference type="RefSeq" id="XP_001646715.1">
    <property type="nucleotide sequence ID" value="XM_001646665.1"/>
</dbReference>
<comment type="similarity">
    <text evidence="8">Belongs to the protein kinase superfamily. Ser/Thr protein kinase family. CDC5/Polo subfamily.</text>
</comment>
<dbReference type="GO" id="GO:0070194">
    <property type="term" value="P:synaptonemal complex disassembly"/>
    <property type="evidence" value="ECO:0007669"/>
    <property type="project" value="EnsemblFungi"/>
</dbReference>